<organism evidence="1 2">
    <name type="scientific">Conidiobolus coronatus (strain ATCC 28846 / CBS 209.66 / NRRL 28638)</name>
    <name type="common">Delacroixia coronata</name>
    <dbReference type="NCBI Taxonomy" id="796925"/>
    <lineage>
        <taxon>Eukaryota</taxon>
        <taxon>Fungi</taxon>
        <taxon>Fungi incertae sedis</taxon>
        <taxon>Zoopagomycota</taxon>
        <taxon>Entomophthoromycotina</taxon>
        <taxon>Entomophthoromycetes</taxon>
        <taxon>Entomophthorales</taxon>
        <taxon>Ancylistaceae</taxon>
        <taxon>Conidiobolus</taxon>
    </lineage>
</organism>
<dbReference type="Proteomes" id="UP000070444">
    <property type="component" value="Unassembled WGS sequence"/>
</dbReference>
<evidence type="ECO:0000313" key="1">
    <source>
        <dbReference type="EMBL" id="KXN65637.1"/>
    </source>
</evidence>
<evidence type="ECO:0000313" key="2">
    <source>
        <dbReference type="Proteomes" id="UP000070444"/>
    </source>
</evidence>
<gene>
    <name evidence="1" type="ORF">CONCODRAFT_20629</name>
</gene>
<proteinExistence type="predicted"/>
<dbReference type="InterPro" id="IPR011990">
    <property type="entry name" value="TPR-like_helical_dom_sf"/>
</dbReference>
<reference evidence="1 2" key="1">
    <citation type="journal article" date="2015" name="Genome Biol. Evol.">
        <title>Phylogenomic analyses indicate that early fungi evolved digesting cell walls of algal ancestors of land plants.</title>
        <authorList>
            <person name="Chang Y."/>
            <person name="Wang S."/>
            <person name="Sekimoto S."/>
            <person name="Aerts A.L."/>
            <person name="Choi C."/>
            <person name="Clum A."/>
            <person name="LaButti K.M."/>
            <person name="Lindquist E.A."/>
            <person name="Yee Ngan C."/>
            <person name="Ohm R.A."/>
            <person name="Salamov A.A."/>
            <person name="Grigoriev I.V."/>
            <person name="Spatafora J.W."/>
            <person name="Berbee M.L."/>
        </authorList>
    </citation>
    <scope>NUCLEOTIDE SEQUENCE [LARGE SCALE GENOMIC DNA]</scope>
    <source>
        <strain evidence="1 2">NRRL 28638</strain>
    </source>
</reference>
<accession>A0A137NSB6</accession>
<dbReference type="AlphaFoldDB" id="A0A137NSB6"/>
<evidence type="ECO:0008006" key="3">
    <source>
        <dbReference type="Google" id="ProtNLM"/>
    </source>
</evidence>
<dbReference type="PANTHER" id="PTHR31859">
    <property type="entry name" value="TETRATRICOPEPTIDE REPEAT PROTEIN 39 FAMILY MEMBER"/>
    <property type="match status" value="1"/>
</dbReference>
<dbReference type="Pfam" id="PF10300">
    <property type="entry name" value="Iml2-TPR_39"/>
    <property type="match status" value="1"/>
</dbReference>
<name>A0A137NSB6_CONC2</name>
<sequence length="597" mass="67404">MKFVSSSFSKTSSTDSTLVNTVNEQTEGLSYTSSVAEIEANDLEAWEGVDLFFKNEFDKAQAKFLKKSEHDFLYALCYGATCLFKAGLTLQDEHINLAIDTLTKAHTKAQQTIDKIQQIEGNTMINSISKAFGGFFSSSSSASSKSSEKPEIPKMSALEFRAQICKAEASLLIGMLQLMLESWTYYMKAVLNLHSGFSVYHSLDKYIDAYADSGEVIPYDKHSLSGYYFGVGTINIVINMLPPKIASLIGAITGKIDVQKGFNYISKSIEVDGLLSILANFQGSMIHLLYFSFCPSFSIPKNIEGLKPYLDPAVKKYPDGFFFRLIMGRRDRALKNLELSNSHYHTIADSKGAWDELASMSNYELSFNHCFALNWQPAFELFENLAIRNYWNPTIFTYLQAICQFELGNLEVCKQKLQSLETLQTRKFGGKVIAVEAFATTKTKHFLQNYPQNLILPGLEVIALWNGFSSMSTENLEKCKAQALAALDTVLALPESTRFEEEALCYYLLGCIDLELHNYPKAIEYLEKTAEFKKKLKFNQYLIPFSYYELACIEFLQANYPSSKAWLVKVKECSGYFFENRLGVRVHLSNIQLRGLC</sequence>
<dbReference type="Gene3D" id="1.25.40.10">
    <property type="entry name" value="Tetratricopeptide repeat domain"/>
    <property type="match status" value="1"/>
</dbReference>
<protein>
    <recommendedName>
        <fullName evidence="3">TPR-like protein</fullName>
    </recommendedName>
</protein>
<dbReference type="OMA" id="CIFTQNE"/>
<dbReference type="SUPFAM" id="SSF48452">
    <property type="entry name" value="TPR-like"/>
    <property type="match status" value="1"/>
</dbReference>
<dbReference type="EMBL" id="KQ964839">
    <property type="protein sequence ID" value="KXN65637.1"/>
    <property type="molecule type" value="Genomic_DNA"/>
</dbReference>
<dbReference type="InterPro" id="IPR019412">
    <property type="entry name" value="IML2/TPR_39"/>
</dbReference>
<dbReference type="PANTHER" id="PTHR31859:SF1">
    <property type="entry name" value="TETRATRICOPEPTIDE REPEAT PROTEIN 39C"/>
    <property type="match status" value="1"/>
</dbReference>
<dbReference type="OrthoDB" id="43460at2759"/>
<keyword evidence="2" id="KW-1185">Reference proteome</keyword>